<keyword evidence="3" id="KW-1185">Reference proteome</keyword>
<comment type="caution">
    <text evidence="2">The sequence shown here is derived from an EMBL/GenBank/DDBJ whole genome shotgun (WGS) entry which is preliminary data.</text>
</comment>
<name>A0A439DHM0_9PEZI</name>
<dbReference type="EMBL" id="RYZI01000017">
    <property type="protein sequence ID" value="RWA13912.1"/>
    <property type="molecule type" value="Genomic_DNA"/>
</dbReference>
<sequence>MLPLGAIASRLTWDFSGKNVVSVKGGCITGLDWDTAIHIWTKSAMVPIPEGSESHSEEPTESDYGGAQESLDQPADHPGPLINNGGFPEVARIPEVEKLGRVRGACELSGII</sequence>
<gene>
    <name evidence="2" type="ORF">EKO27_g1173</name>
</gene>
<feature type="region of interest" description="Disordered" evidence="1">
    <location>
        <begin position="48"/>
        <end position="86"/>
    </location>
</feature>
<evidence type="ECO:0000313" key="2">
    <source>
        <dbReference type="EMBL" id="RWA13912.1"/>
    </source>
</evidence>
<reference evidence="2 3" key="1">
    <citation type="submission" date="2018-12" db="EMBL/GenBank/DDBJ databases">
        <title>Draft genome sequence of Xylaria grammica IHI A82.</title>
        <authorList>
            <person name="Buettner E."/>
            <person name="Kellner H."/>
        </authorList>
    </citation>
    <scope>NUCLEOTIDE SEQUENCE [LARGE SCALE GENOMIC DNA]</scope>
    <source>
        <strain evidence="2 3">IHI A82</strain>
    </source>
</reference>
<evidence type="ECO:0000256" key="1">
    <source>
        <dbReference type="SAM" id="MobiDB-lite"/>
    </source>
</evidence>
<evidence type="ECO:0000313" key="3">
    <source>
        <dbReference type="Proteomes" id="UP000286045"/>
    </source>
</evidence>
<protein>
    <submittedName>
        <fullName evidence="2">Uncharacterized protein</fullName>
    </submittedName>
</protein>
<dbReference type="Proteomes" id="UP000286045">
    <property type="component" value="Unassembled WGS sequence"/>
</dbReference>
<organism evidence="2 3">
    <name type="scientific">Xylaria grammica</name>
    <dbReference type="NCBI Taxonomy" id="363999"/>
    <lineage>
        <taxon>Eukaryota</taxon>
        <taxon>Fungi</taxon>
        <taxon>Dikarya</taxon>
        <taxon>Ascomycota</taxon>
        <taxon>Pezizomycotina</taxon>
        <taxon>Sordariomycetes</taxon>
        <taxon>Xylariomycetidae</taxon>
        <taxon>Xylariales</taxon>
        <taxon>Xylariaceae</taxon>
        <taxon>Xylaria</taxon>
    </lineage>
</organism>
<proteinExistence type="predicted"/>
<accession>A0A439DHM0</accession>
<dbReference type="AlphaFoldDB" id="A0A439DHM0"/>